<dbReference type="PANTHER" id="PTHR30055">
    <property type="entry name" value="HTH-TYPE TRANSCRIPTIONAL REGULATOR RUTR"/>
    <property type="match status" value="1"/>
</dbReference>
<keyword evidence="1 2" id="KW-0238">DNA-binding</keyword>
<evidence type="ECO:0000313" key="5">
    <source>
        <dbReference type="Proteomes" id="UP000550729"/>
    </source>
</evidence>
<keyword evidence="5" id="KW-1185">Reference proteome</keyword>
<organism evidence="4 5">
    <name type="scientific">Gordonia asplenii</name>
    <dbReference type="NCBI Taxonomy" id="2725283"/>
    <lineage>
        <taxon>Bacteria</taxon>
        <taxon>Bacillati</taxon>
        <taxon>Actinomycetota</taxon>
        <taxon>Actinomycetes</taxon>
        <taxon>Mycobacteriales</taxon>
        <taxon>Gordoniaceae</taxon>
        <taxon>Gordonia</taxon>
    </lineage>
</organism>
<dbReference type="Proteomes" id="UP000550729">
    <property type="component" value="Unassembled WGS sequence"/>
</dbReference>
<evidence type="ECO:0000313" key="4">
    <source>
        <dbReference type="EMBL" id="NMO01591.1"/>
    </source>
</evidence>
<dbReference type="PANTHER" id="PTHR30055:SF226">
    <property type="entry name" value="HTH-TYPE TRANSCRIPTIONAL REGULATOR PKSA"/>
    <property type="match status" value="1"/>
</dbReference>
<name>A0A848KZH7_9ACTN</name>
<sequence length="206" mass="22480">MTRMSVEERRSALVNAAYRVIADLGVEGATTRRICAQAGMPLASFHYAFESRTALLRAVIDTAVPYDLSRVLDAISPETNPEGIGVEHLRANMHENLETFYAMLRADPGRMQATISLGIYAHNHPELDDAGKIMYERLYKIAGDGLKVGAARAGMTFDVDVSDLAPLMIATTNAITLTYLSTADDKVVRQLITAVVNVMISHAQLL</sequence>
<dbReference type="GO" id="GO:0003700">
    <property type="term" value="F:DNA-binding transcription factor activity"/>
    <property type="evidence" value="ECO:0007669"/>
    <property type="project" value="TreeGrafter"/>
</dbReference>
<gene>
    <name evidence="4" type="ORF">HH308_10240</name>
</gene>
<dbReference type="Gene3D" id="1.10.357.10">
    <property type="entry name" value="Tetracycline Repressor, domain 2"/>
    <property type="match status" value="1"/>
</dbReference>
<feature type="DNA-binding region" description="H-T-H motif" evidence="2">
    <location>
        <begin position="30"/>
        <end position="49"/>
    </location>
</feature>
<dbReference type="SUPFAM" id="SSF46689">
    <property type="entry name" value="Homeodomain-like"/>
    <property type="match status" value="1"/>
</dbReference>
<feature type="domain" description="HTH tetR-type" evidence="3">
    <location>
        <begin position="7"/>
        <end position="67"/>
    </location>
</feature>
<comment type="caution">
    <text evidence="4">The sequence shown here is derived from an EMBL/GenBank/DDBJ whole genome shotgun (WGS) entry which is preliminary data.</text>
</comment>
<dbReference type="InterPro" id="IPR050109">
    <property type="entry name" value="HTH-type_TetR-like_transc_reg"/>
</dbReference>
<dbReference type="GO" id="GO:0000976">
    <property type="term" value="F:transcription cis-regulatory region binding"/>
    <property type="evidence" value="ECO:0007669"/>
    <property type="project" value="TreeGrafter"/>
</dbReference>
<accession>A0A848KZH7</accession>
<dbReference type="InterPro" id="IPR009057">
    <property type="entry name" value="Homeodomain-like_sf"/>
</dbReference>
<dbReference type="Pfam" id="PF00440">
    <property type="entry name" value="TetR_N"/>
    <property type="match status" value="1"/>
</dbReference>
<dbReference type="PROSITE" id="PS50977">
    <property type="entry name" value="HTH_TETR_2"/>
    <property type="match status" value="1"/>
</dbReference>
<reference evidence="4 5" key="1">
    <citation type="submission" date="2020-04" db="EMBL/GenBank/DDBJ databases">
        <title>Gordonia sp. nov. TBRC 11910.</title>
        <authorList>
            <person name="Suriyachadkun C."/>
        </authorList>
    </citation>
    <scope>NUCLEOTIDE SEQUENCE [LARGE SCALE GENOMIC DNA]</scope>
    <source>
        <strain evidence="4 5">TBRC 11910</strain>
    </source>
</reference>
<dbReference type="EMBL" id="JABBNB010000008">
    <property type="protein sequence ID" value="NMO01591.1"/>
    <property type="molecule type" value="Genomic_DNA"/>
</dbReference>
<evidence type="ECO:0000256" key="2">
    <source>
        <dbReference type="PROSITE-ProRule" id="PRU00335"/>
    </source>
</evidence>
<dbReference type="InterPro" id="IPR001647">
    <property type="entry name" value="HTH_TetR"/>
</dbReference>
<dbReference type="RefSeq" id="WP_170194086.1">
    <property type="nucleotide sequence ID" value="NZ_JABBNB010000008.1"/>
</dbReference>
<dbReference type="AlphaFoldDB" id="A0A848KZH7"/>
<evidence type="ECO:0000259" key="3">
    <source>
        <dbReference type="PROSITE" id="PS50977"/>
    </source>
</evidence>
<protein>
    <submittedName>
        <fullName evidence="4">TetR family transcriptional regulator</fullName>
    </submittedName>
</protein>
<evidence type="ECO:0000256" key="1">
    <source>
        <dbReference type="ARBA" id="ARBA00023125"/>
    </source>
</evidence>
<proteinExistence type="predicted"/>